<protein>
    <recommendedName>
        <fullName evidence="3">DUF987 domain-containing protein</fullName>
    </recommendedName>
</protein>
<dbReference type="AlphaFoldDB" id="A0A212IKB7"/>
<dbReference type="EMBL" id="FLUA01000053">
    <property type="protein sequence ID" value="SBV67183.1"/>
    <property type="molecule type" value="Genomic_DNA"/>
</dbReference>
<evidence type="ECO:0000256" key="1">
    <source>
        <dbReference type="ARBA" id="ARBA00009029"/>
    </source>
</evidence>
<reference evidence="2" key="1">
    <citation type="submission" date="2016-04" db="EMBL/GenBank/DDBJ databases">
        <authorList>
            <person name="Evans L.H."/>
            <person name="Alamgir A."/>
            <person name="Owens N."/>
            <person name="Weber N.D."/>
            <person name="Virtaneva K."/>
            <person name="Barbian K."/>
            <person name="Babar A."/>
            <person name="Rosenke K."/>
        </authorList>
    </citation>
    <scope>NUCLEOTIDE SEQUENCE</scope>
    <source>
        <strain evidence="2">86-2</strain>
    </source>
</reference>
<dbReference type="InterPro" id="IPR009329">
    <property type="entry name" value="DUF987"/>
</dbReference>
<organism evidence="2">
    <name type="scientific">uncultured Citrobacter sp</name>
    <dbReference type="NCBI Taxonomy" id="200446"/>
    <lineage>
        <taxon>Bacteria</taxon>
        <taxon>Pseudomonadati</taxon>
        <taxon>Pseudomonadota</taxon>
        <taxon>Gammaproteobacteria</taxon>
        <taxon>Enterobacterales</taxon>
        <taxon>Enterobacteriaceae</taxon>
        <taxon>Citrobacter</taxon>
        <taxon>environmental samples</taxon>
    </lineage>
</organism>
<evidence type="ECO:0008006" key="3">
    <source>
        <dbReference type="Google" id="ProtNLM"/>
    </source>
</evidence>
<comment type="similarity">
    <text evidence="1">Belongs to the YeeT/YkfH/YpjJ family.</text>
</comment>
<proteinExistence type="inferred from homology"/>
<dbReference type="Pfam" id="PF06174">
    <property type="entry name" value="DUF987"/>
    <property type="match status" value="1"/>
</dbReference>
<name>A0A212IKB7_9ENTR</name>
<gene>
    <name evidence="2" type="primary">ykfH</name>
    <name evidence="2" type="ORF">KL86CIT2_530015</name>
</gene>
<sequence length="77" mass="8888">MRLTMKIIDKKAAMAIQRQHPDSRIFRYCTGKYQWHGSASHYTGQDVAEISGVLAVYAERRQDNHGPYTRLMCITTN</sequence>
<accession>A0A212IKB7</accession>
<evidence type="ECO:0000313" key="2">
    <source>
        <dbReference type="EMBL" id="SBV67183.1"/>
    </source>
</evidence>